<dbReference type="RefSeq" id="WP_377189140.1">
    <property type="nucleotide sequence ID" value="NZ_JBHUOG010000002.1"/>
</dbReference>
<dbReference type="EMBL" id="JBHUOG010000002">
    <property type="protein sequence ID" value="MFD2796848.1"/>
    <property type="molecule type" value="Genomic_DNA"/>
</dbReference>
<feature type="chain" id="PRO_5045458860" evidence="1">
    <location>
        <begin position="35"/>
        <end position="281"/>
    </location>
</feature>
<dbReference type="Proteomes" id="UP001597479">
    <property type="component" value="Unassembled WGS sequence"/>
</dbReference>
<reference evidence="3" key="1">
    <citation type="journal article" date="2019" name="Int. J. Syst. Evol. Microbiol.">
        <title>The Global Catalogue of Microorganisms (GCM) 10K type strain sequencing project: providing services to taxonomists for standard genome sequencing and annotation.</title>
        <authorList>
            <consortium name="The Broad Institute Genomics Platform"/>
            <consortium name="The Broad Institute Genome Sequencing Center for Infectious Disease"/>
            <person name="Wu L."/>
            <person name="Ma J."/>
        </authorList>
    </citation>
    <scope>NUCLEOTIDE SEQUENCE [LARGE SCALE GENOMIC DNA]</scope>
    <source>
        <strain evidence="3">CCM 7044</strain>
    </source>
</reference>
<keyword evidence="1" id="KW-0732">Signal</keyword>
<name>A0ABW5VYW4_9MICO</name>
<sequence>MQQLRRRLTTGFVVILTMLGSLLVGTLTAAPAQAATRDGVCDTGEICFYYNSDNSGSISDHGTADLADYGTDPATCYVFRTVGRAGHDQCIKNNAASVWNRTGVQVRVHYNSDFGGTWDTVAAGAKRNLTAAVKNNNASHDVTPLRTETCKNSFGNPRSCAGAVTWANNQVGATGWGGYCDRFVANAYGHANSGSTSAIVHWGQIPSTHRNAGDRSVPAGGLAFFRGGEYGHVMISVGGGTFVSNDIDGYNKISDATIAEVENEWGYTYLGWAQPWFQVNH</sequence>
<gene>
    <name evidence="2" type="ORF">ACFS27_25040</name>
</gene>
<protein>
    <submittedName>
        <fullName evidence="2">Peptidase inhibitor family I36 protein</fullName>
    </submittedName>
</protein>
<comment type="caution">
    <text evidence="2">The sequence shown here is derived from an EMBL/GenBank/DDBJ whole genome shotgun (WGS) entry which is preliminary data.</text>
</comment>
<accession>A0ABW5VYW4</accession>
<organism evidence="2 3">
    <name type="scientific">Promicromonospora vindobonensis</name>
    <dbReference type="NCBI Taxonomy" id="195748"/>
    <lineage>
        <taxon>Bacteria</taxon>
        <taxon>Bacillati</taxon>
        <taxon>Actinomycetota</taxon>
        <taxon>Actinomycetes</taxon>
        <taxon>Micrococcales</taxon>
        <taxon>Promicromonosporaceae</taxon>
        <taxon>Promicromonospora</taxon>
    </lineage>
</organism>
<proteinExistence type="predicted"/>
<keyword evidence="3" id="KW-1185">Reference proteome</keyword>
<evidence type="ECO:0000313" key="3">
    <source>
        <dbReference type="Proteomes" id="UP001597479"/>
    </source>
</evidence>
<dbReference type="Pfam" id="PF03995">
    <property type="entry name" value="Inhibitor_I36"/>
    <property type="match status" value="1"/>
</dbReference>
<evidence type="ECO:0000256" key="1">
    <source>
        <dbReference type="SAM" id="SignalP"/>
    </source>
</evidence>
<feature type="signal peptide" evidence="1">
    <location>
        <begin position="1"/>
        <end position="34"/>
    </location>
</feature>
<evidence type="ECO:0000313" key="2">
    <source>
        <dbReference type="EMBL" id="MFD2796848.1"/>
    </source>
</evidence>